<keyword evidence="3" id="KW-1185">Reference proteome</keyword>
<evidence type="ECO:0000313" key="2">
    <source>
        <dbReference type="EMBL" id="AFC85225.1"/>
    </source>
</evidence>
<dbReference type="EMBL" id="CP003350">
    <property type="protein sequence ID" value="AFC85225.1"/>
    <property type="molecule type" value="Genomic_DNA"/>
</dbReference>
<dbReference type="HOGENOM" id="CLU_2464547_0_0_6"/>
<organism evidence="2 3">
    <name type="scientific">Frateuria aurantia (strain ATCC 33424 / DSM 6220 / KCTC 2777 / LMG 1558 / NBRC 3245 / NCIMB 13370)</name>
    <name type="common">Acetobacter aurantius</name>
    <dbReference type="NCBI Taxonomy" id="767434"/>
    <lineage>
        <taxon>Bacteria</taxon>
        <taxon>Pseudomonadati</taxon>
        <taxon>Pseudomonadota</taxon>
        <taxon>Gammaproteobacteria</taxon>
        <taxon>Lysobacterales</taxon>
        <taxon>Rhodanobacteraceae</taxon>
        <taxon>Frateuria</taxon>
    </lineage>
</organism>
<evidence type="ECO:0000256" key="1">
    <source>
        <dbReference type="SAM" id="MobiDB-lite"/>
    </source>
</evidence>
<reference evidence="2" key="1">
    <citation type="submission" date="2012-02" db="EMBL/GenBank/DDBJ databases">
        <title>The complete genome of Frateuria aurantia DSM 6220.</title>
        <authorList>
            <consortium name="US DOE Joint Genome Institute (JGI-PGF)"/>
            <person name="Lucas S."/>
            <person name="Copeland A."/>
            <person name="Lapidus A."/>
            <person name="Glavina del Rio T."/>
            <person name="Dalin E."/>
            <person name="Tice H."/>
            <person name="Bruce D."/>
            <person name="Goodwin L."/>
            <person name="Pitluck S."/>
            <person name="Peters L."/>
            <person name="Ovchinnikova G."/>
            <person name="Teshima H."/>
            <person name="Kyrpides N."/>
            <person name="Mavromatis K."/>
            <person name="Ivanova N."/>
            <person name="Brettin T."/>
            <person name="Detter J.C."/>
            <person name="Han C."/>
            <person name="Larimer F."/>
            <person name="Land M."/>
            <person name="Hauser L."/>
            <person name="Markowitz V."/>
            <person name="Cheng J.-F."/>
            <person name="Hugenholtz P."/>
            <person name="Woyke T."/>
            <person name="Wu D."/>
            <person name="Brambilla E."/>
            <person name="Klenk H.-P."/>
            <person name="Eisen J.A."/>
        </authorList>
    </citation>
    <scope>NUCLEOTIDE SEQUENCE</scope>
    <source>
        <strain evidence="2">DSM 6220</strain>
    </source>
</reference>
<evidence type="ECO:0000313" key="3">
    <source>
        <dbReference type="Proteomes" id="UP000005234"/>
    </source>
</evidence>
<name>H8KZC1_FRAAD</name>
<proteinExistence type="predicted"/>
<feature type="region of interest" description="Disordered" evidence="1">
    <location>
        <begin position="66"/>
        <end position="88"/>
    </location>
</feature>
<sequence>MRRYLRIQGHVEQALQRLCFHYHHGRLAGWLRMIDAMVEVAGSEAVVDAFKQYLSARWQQGSESARNISSLQSKPEGHLLGDMGMLSA</sequence>
<dbReference type="AlphaFoldDB" id="H8KZC1"/>
<dbReference type="KEGG" id="fau:Fraau_0753"/>
<protein>
    <submittedName>
        <fullName evidence="2">Uncharacterized protein</fullName>
    </submittedName>
</protein>
<gene>
    <name evidence="2" type="ordered locus">Fraau_0753</name>
</gene>
<dbReference type="Proteomes" id="UP000005234">
    <property type="component" value="Chromosome"/>
</dbReference>
<accession>H8KZC1</accession>